<evidence type="ECO:0000313" key="8">
    <source>
        <dbReference type="EMBL" id="KAF9444357.1"/>
    </source>
</evidence>
<keyword evidence="2" id="KW-0964">Secreted</keyword>
<keyword evidence="4" id="KW-1015">Disulfide bond</keyword>
<dbReference type="InterPro" id="IPR008427">
    <property type="entry name" value="Extracellular_membr_CFEM_dom"/>
</dbReference>
<protein>
    <recommendedName>
        <fullName evidence="7">CFEM domain-containing protein</fullName>
    </recommendedName>
</protein>
<dbReference type="AlphaFoldDB" id="A0A9P5X6N6"/>
<evidence type="ECO:0000256" key="3">
    <source>
        <dbReference type="ARBA" id="ARBA00022729"/>
    </source>
</evidence>
<feature type="compositionally biased region" description="Polar residues" evidence="5">
    <location>
        <begin position="127"/>
        <end position="151"/>
    </location>
</feature>
<organism evidence="8 9">
    <name type="scientific">Macrolepiota fuliginosa MF-IS2</name>
    <dbReference type="NCBI Taxonomy" id="1400762"/>
    <lineage>
        <taxon>Eukaryota</taxon>
        <taxon>Fungi</taxon>
        <taxon>Dikarya</taxon>
        <taxon>Basidiomycota</taxon>
        <taxon>Agaricomycotina</taxon>
        <taxon>Agaricomycetes</taxon>
        <taxon>Agaricomycetidae</taxon>
        <taxon>Agaricales</taxon>
        <taxon>Agaricineae</taxon>
        <taxon>Agaricaceae</taxon>
        <taxon>Macrolepiota</taxon>
    </lineage>
</organism>
<gene>
    <name evidence="8" type="ORF">P691DRAFT_778304</name>
</gene>
<feature type="region of interest" description="Disordered" evidence="5">
    <location>
        <begin position="108"/>
        <end position="176"/>
    </location>
</feature>
<name>A0A9P5X6N6_9AGAR</name>
<evidence type="ECO:0000259" key="7">
    <source>
        <dbReference type="PROSITE" id="PS52012"/>
    </source>
</evidence>
<proteinExistence type="predicted"/>
<sequence>MNFKLVSLLALVSFVSAQGSTSATDSTAATLTTSSGIATPSGTPQIPPCVQDCITQAGTSAGCDPTDPTCACQNTAFVTAAQDCVGSCTAEEQAAALQLQQQLCANSDGTSGTPASASASGSGSATIRPSSAPATEITSGASRPATSAPGGTTTRPPVSTAAATTAGAGATTSTSPNAAVPIVAQGVWAMAAGILGIAVAL</sequence>
<feature type="compositionally biased region" description="Low complexity" evidence="5">
    <location>
        <begin position="108"/>
        <end position="126"/>
    </location>
</feature>
<dbReference type="OrthoDB" id="4505683at2759"/>
<evidence type="ECO:0000313" key="9">
    <source>
        <dbReference type="Proteomes" id="UP000807342"/>
    </source>
</evidence>
<evidence type="ECO:0000256" key="2">
    <source>
        <dbReference type="ARBA" id="ARBA00022525"/>
    </source>
</evidence>
<feature type="signal peptide" evidence="6">
    <location>
        <begin position="1"/>
        <end position="17"/>
    </location>
</feature>
<keyword evidence="3 6" id="KW-0732">Signal</keyword>
<evidence type="ECO:0000256" key="1">
    <source>
        <dbReference type="ARBA" id="ARBA00004613"/>
    </source>
</evidence>
<dbReference type="PROSITE" id="PS52012">
    <property type="entry name" value="CFEM"/>
    <property type="match status" value="1"/>
</dbReference>
<keyword evidence="9" id="KW-1185">Reference proteome</keyword>
<feature type="chain" id="PRO_5040221658" description="CFEM domain-containing protein" evidence="6">
    <location>
        <begin position="18"/>
        <end position="201"/>
    </location>
</feature>
<dbReference type="Proteomes" id="UP000807342">
    <property type="component" value="Unassembled WGS sequence"/>
</dbReference>
<dbReference type="Pfam" id="PF05730">
    <property type="entry name" value="CFEM"/>
    <property type="match status" value="1"/>
</dbReference>
<feature type="compositionally biased region" description="Low complexity" evidence="5">
    <location>
        <begin position="152"/>
        <end position="176"/>
    </location>
</feature>
<comment type="subcellular location">
    <subcellularLocation>
        <location evidence="1">Secreted</location>
    </subcellularLocation>
</comment>
<evidence type="ECO:0000256" key="4">
    <source>
        <dbReference type="ARBA" id="ARBA00023157"/>
    </source>
</evidence>
<dbReference type="GO" id="GO:0005576">
    <property type="term" value="C:extracellular region"/>
    <property type="evidence" value="ECO:0007669"/>
    <property type="project" value="UniProtKB-SubCell"/>
</dbReference>
<evidence type="ECO:0000256" key="6">
    <source>
        <dbReference type="SAM" id="SignalP"/>
    </source>
</evidence>
<dbReference type="EMBL" id="MU151382">
    <property type="protein sequence ID" value="KAF9444357.1"/>
    <property type="molecule type" value="Genomic_DNA"/>
</dbReference>
<accession>A0A9P5X6N6</accession>
<evidence type="ECO:0000256" key="5">
    <source>
        <dbReference type="SAM" id="MobiDB-lite"/>
    </source>
</evidence>
<feature type="domain" description="CFEM" evidence="7">
    <location>
        <begin position="21"/>
        <end position="128"/>
    </location>
</feature>
<reference evidence="8" key="1">
    <citation type="submission" date="2020-11" db="EMBL/GenBank/DDBJ databases">
        <authorList>
            <consortium name="DOE Joint Genome Institute"/>
            <person name="Ahrendt S."/>
            <person name="Riley R."/>
            <person name="Andreopoulos W."/>
            <person name="Labutti K."/>
            <person name="Pangilinan J."/>
            <person name="Ruiz-Duenas F.J."/>
            <person name="Barrasa J.M."/>
            <person name="Sanchez-Garcia M."/>
            <person name="Camarero S."/>
            <person name="Miyauchi S."/>
            <person name="Serrano A."/>
            <person name="Linde D."/>
            <person name="Babiker R."/>
            <person name="Drula E."/>
            <person name="Ayuso-Fernandez I."/>
            <person name="Pacheco R."/>
            <person name="Padilla G."/>
            <person name="Ferreira P."/>
            <person name="Barriuso J."/>
            <person name="Kellner H."/>
            <person name="Castanera R."/>
            <person name="Alfaro M."/>
            <person name="Ramirez L."/>
            <person name="Pisabarro A.G."/>
            <person name="Kuo A."/>
            <person name="Tritt A."/>
            <person name="Lipzen A."/>
            <person name="He G."/>
            <person name="Yan M."/>
            <person name="Ng V."/>
            <person name="Cullen D."/>
            <person name="Martin F."/>
            <person name="Rosso M.-N."/>
            <person name="Henrissat B."/>
            <person name="Hibbett D."/>
            <person name="Martinez A.T."/>
            <person name="Grigoriev I.V."/>
        </authorList>
    </citation>
    <scope>NUCLEOTIDE SEQUENCE</scope>
    <source>
        <strain evidence="8">MF-IS2</strain>
    </source>
</reference>
<comment type="caution">
    <text evidence="8">The sequence shown here is derived from an EMBL/GenBank/DDBJ whole genome shotgun (WGS) entry which is preliminary data.</text>
</comment>
<dbReference type="SMART" id="SM00747">
    <property type="entry name" value="CFEM"/>
    <property type="match status" value="1"/>
</dbReference>